<dbReference type="AlphaFoldDB" id="A0A9Q3HM27"/>
<name>A0A9Q3HM27_9BASI</name>
<feature type="region of interest" description="Disordered" evidence="1">
    <location>
        <begin position="103"/>
        <end position="197"/>
    </location>
</feature>
<comment type="caution">
    <text evidence="2">The sequence shown here is derived from an EMBL/GenBank/DDBJ whole genome shotgun (WGS) entry which is preliminary data.</text>
</comment>
<dbReference type="Proteomes" id="UP000765509">
    <property type="component" value="Unassembled WGS sequence"/>
</dbReference>
<feature type="compositionally biased region" description="Pro residues" evidence="1">
    <location>
        <begin position="155"/>
        <end position="165"/>
    </location>
</feature>
<evidence type="ECO:0000313" key="3">
    <source>
        <dbReference type="Proteomes" id="UP000765509"/>
    </source>
</evidence>
<organism evidence="2 3">
    <name type="scientific">Austropuccinia psidii MF-1</name>
    <dbReference type="NCBI Taxonomy" id="1389203"/>
    <lineage>
        <taxon>Eukaryota</taxon>
        <taxon>Fungi</taxon>
        <taxon>Dikarya</taxon>
        <taxon>Basidiomycota</taxon>
        <taxon>Pucciniomycotina</taxon>
        <taxon>Pucciniomycetes</taxon>
        <taxon>Pucciniales</taxon>
        <taxon>Sphaerophragmiaceae</taxon>
        <taxon>Austropuccinia</taxon>
    </lineage>
</organism>
<evidence type="ECO:0000256" key="1">
    <source>
        <dbReference type="SAM" id="MobiDB-lite"/>
    </source>
</evidence>
<evidence type="ECO:0000313" key="2">
    <source>
        <dbReference type="EMBL" id="MBW0510416.1"/>
    </source>
</evidence>
<feature type="compositionally biased region" description="Polar residues" evidence="1">
    <location>
        <begin position="128"/>
        <end position="142"/>
    </location>
</feature>
<dbReference type="EMBL" id="AVOT02021542">
    <property type="protein sequence ID" value="MBW0510416.1"/>
    <property type="molecule type" value="Genomic_DNA"/>
</dbReference>
<gene>
    <name evidence="2" type="ORF">O181_050131</name>
</gene>
<reference evidence="2" key="1">
    <citation type="submission" date="2021-03" db="EMBL/GenBank/DDBJ databases">
        <title>Draft genome sequence of rust myrtle Austropuccinia psidii MF-1, a brazilian biotype.</title>
        <authorList>
            <person name="Quecine M.C."/>
            <person name="Pachon D.M.R."/>
            <person name="Bonatelli M.L."/>
            <person name="Correr F.H."/>
            <person name="Franceschini L.M."/>
            <person name="Leite T.F."/>
            <person name="Margarido G.R.A."/>
            <person name="Almeida C.A."/>
            <person name="Ferrarezi J.A."/>
            <person name="Labate C.A."/>
        </authorList>
    </citation>
    <scope>NUCLEOTIDE SEQUENCE</scope>
    <source>
        <strain evidence="2">MF-1</strain>
    </source>
</reference>
<keyword evidence="3" id="KW-1185">Reference proteome</keyword>
<proteinExistence type="predicted"/>
<sequence>MLANKHTSNACSLSDPCKDSFVVNNDESIPQWEWTPGPQTGRWELFRTISPVPSSINLSTPLLGHHLMVTSLLDQREVIIWPMKDGNGKRTFELGPIVTMSCHSWDSNAKPNPPQQHSPVPSLPRKQTAWQPTPGLNGTQWSEDLFHEPSQTDEPPIPGLSPPSSKPHKDVQTSCPTPPHSVIIIDNTPVGSPPPPLIPMMRLARNLPTYD</sequence>
<protein>
    <submittedName>
        <fullName evidence="2">Uncharacterized protein</fullName>
    </submittedName>
</protein>
<accession>A0A9Q3HM27</accession>